<evidence type="ECO:0000313" key="3">
    <source>
        <dbReference type="Proteomes" id="UP000765507"/>
    </source>
</evidence>
<dbReference type="EMBL" id="JAHGAV010000051">
    <property type="protein sequence ID" value="KAG6934783.1"/>
    <property type="molecule type" value="Genomic_DNA"/>
</dbReference>
<organism evidence="2 3">
    <name type="scientific">Chelydra serpentina</name>
    <name type="common">Snapping turtle</name>
    <name type="synonym">Testudo serpentina</name>
    <dbReference type="NCBI Taxonomy" id="8475"/>
    <lineage>
        <taxon>Eukaryota</taxon>
        <taxon>Metazoa</taxon>
        <taxon>Chordata</taxon>
        <taxon>Craniata</taxon>
        <taxon>Vertebrata</taxon>
        <taxon>Euteleostomi</taxon>
        <taxon>Archelosauria</taxon>
        <taxon>Testudinata</taxon>
        <taxon>Testudines</taxon>
        <taxon>Cryptodira</taxon>
        <taxon>Durocryptodira</taxon>
        <taxon>Americhelydia</taxon>
        <taxon>Chelydroidea</taxon>
        <taxon>Chelydridae</taxon>
        <taxon>Chelydra</taxon>
    </lineage>
</organism>
<dbReference type="Proteomes" id="UP000765507">
    <property type="component" value="Unassembled WGS sequence"/>
</dbReference>
<sequence length="87" mass="8978">AEPVRGPNQALLREAGAQSPASPRAAPGLGQHLAPGTTGSRRASRASCLLSALFCSPCSSSPPRRPRTAQCRAPQWAPGCCSPGWWG</sequence>
<gene>
    <name evidence="2" type="primary">Smim24</name>
    <name evidence="2" type="ORF">G0U57_016193</name>
</gene>
<feature type="non-terminal residue" evidence="2">
    <location>
        <position position="1"/>
    </location>
</feature>
<dbReference type="AlphaFoldDB" id="A0A8T1T1V5"/>
<reference evidence="2 3" key="1">
    <citation type="journal article" date="2020" name="G3 (Bethesda)">
        <title>Draft Genome of the Common Snapping Turtle, Chelydra serpentina, a Model for Phenotypic Plasticity in Reptiles.</title>
        <authorList>
            <person name="Das D."/>
            <person name="Singh S.K."/>
            <person name="Bierstedt J."/>
            <person name="Erickson A."/>
            <person name="Galli G.L.J."/>
            <person name="Crossley D.A. 2nd"/>
            <person name="Rhen T."/>
        </authorList>
    </citation>
    <scope>NUCLEOTIDE SEQUENCE [LARGE SCALE GENOMIC DNA]</scope>
    <source>
        <strain evidence="2">KW</strain>
    </source>
</reference>
<name>A0A8T1T1V5_CHESE</name>
<keyword evidence="3" id="KW-1185">Reference proteome</keyword>
<evidence type="ECO:0000313" key="2">
    <source>
        <dbReference type="EMBL" id="KAG6934783.1"/>
    </source>
</evidence>
<feature type="region of interest" description="Disordered" evidence="1">
    <location>
        <begin position="1"/>
        <end position="40"/>
    </location>
</feature>
<evidence type="ECO:0000256" key="1">
    <source>
        <dbReference type="SAM" id="MobiDB-lite"/>
    </source>
</evidence>
<comment type="caution">
    <text evidence="2">The sequence shown here is derived from an EMBL/GenBank/DDBJ whole genome shotgun (WGS) entry which is preliminary data.</text>
</comment>
<protein>
    <submittedName>
        <fullName evidence="2">Small integral membrane protein 24</fullName>
    </submittedName>
</protein>
<accession>A0A8T1T1V5</accession>
<proteinExistence type="predicted"/>